<dbReference type="OrthoDB" id="207378at2759"/>
<feature type="non-terminal residue" evidence="2">
    <location>
        <position position="1"/>
    </location>
</feature>
<keyword evidence="3" id="KW-1185">Reference proteome</keyword>
<dbReference type="PANTHER" id="PTHR11161:SF0">
    <property type="entry name" value="O-ACYLTRANSFERASE LIKE PROTEIN"/>
    <property type="match status" value="1"/>
</dbReference>
<evidence type="ECO:0008006" key="4">
    <source>
        <dbReference type="Google" id="ProtNLM"/>
    </source>
</evidence>
<proteinExistence type="predicted"/>
<evidence type="ECO:0000256" key="1">
    <source>
        <dbReference type="SAM" id="Phobius"/>
    </source>
</evidence>
<accession>A0A5E4N3A3</accession>
<dbReference type="InterPro" id="IPR052728">
    <property type="entry name" value="O2_lipid_transport_reg"/>
</dbReference>
<feature type="transmembrane region" description="Helical" evidence="1">
    <location>
        <begin position="62"/>
        <end position="84"/>
    </location>
</feature>
<evidence type="ECO:0000313" key="2">
    <source>
        <dbReference type="EMBL" id="VVC39120.1"/>
    </source>
</evidence>
<keyword evidence="1" id="KW-0812">Transmembrane</keyword>
<dbReference type="EMBL" id="CABPRJ010001670">
    <property type="protein sequence ID" value="VVC39120.1"/>
    <property type="molecule type" value="Genomic_DNA"/>
</dbReference>
<keyword evidence="1" id="KW-1133">Transmembrane helix</keyword>
<dbReference type="AlphaFoldDB" id="A0A5E4N3A3"/>
<dbReference type="PANTHER" id="PTHR11161">
    <property type="entry name" value="O-ACYLTRANSFERASE"/>
    <property type="match status" value="1"/>
</dbReference>
<sequence length="189" mass="21655">NVMTLGLCLPSICKNDELSLILKKIFNKQNLMMNEIYNIDYKLLRVSDLKTNYHYLLDWKSMLTIIIIIFTILMMIFGTIYDVVLHRKNMKKLNISNMQFSKNNDPQKNSVITNDDISKDVDKQKKSIFGEIILCFSAYTNIKLLFRTNGGSEGIKCIHGLKCILTVCIIIIHAKAFTDISSGKPKIVL</sequence>
<protein>
    <recommendedName>
        <fullName evidence="4">Nose resistant to fluoxetine protein 6</fullName>
    </recommendedName>
</protein>
<evidence type="ECO:0000313" key="3">
    <source>
        <dbReference type="Proteomes" id="UP000325440"/>
    </source>
</evidence>
<gene>
    <name evidence="2" type="ORF">CINCED_3A011632</name>
</gene>
<dbReference type="Proteomes" id="UP000325440">
    <property type="component" value="Unassembled WGS sequence"/>
</dbReference>
<name>A0A5E4N3A3_9HEMI</name>
<organism evidence="2 3">
    <name type="scientific">Cinara cedri</name>
    <dbReference type="NCBI Taxonomy" id="506608"/>
    <lineage>
        <taxon>Eukaryota</taxon>
        <taxon>Metazoa</taxon>
        <taxon>Ecdysozoa</taxon>
        <taxon>Arthropoda</taxon>
        <taxon>Hexapoda</taxon>
        <taxon>Insecta</taxon>
        <taxon>Pterygota</taxon>
        <taxon>Neoptera</taxon>
        <taxon>Paraneoptera</taxon>
        <taxon>Hemiptera</taxon>
        <taxon>Sternorrhyncha</taxon>
        <taxon>Aphidomorpha</taxon>
        <taxon>Aphidoidea</taxon>
        <taxon>Aphididae</taxon>
        <taxon>Lachninae</taxon>
        <taxon>Cinara</taxon>
    </lineage>
</organism>
<reference evidence="2 3" key="1">
    <citation type="submission" date="2019-08" db="EMBL/GenBank/DDBJ databases">
        <authorList>
            <person name="Alioto T."/>
            <person name="Alioto T."/>
            <person name="Gomez Garrido J."/>
        </authorList>
    </citation>
    <scope>NUCLEOTIDE SEQUENCE [LARGE SCALE GENOMIC DNA]</scope>
</reference>
<keyword evidence="1" id="KW-0472">Membrane</keyword>